<dbReference type="AlphaFoldDB" id="A0A7J6X1Q2"/>
<proteinExistence type="predicted"/>
<comment type="caution">
    <text evidence="1">The sequence shown here is derived from an EMBL/GenBank/DDBJ whole genome shotgun (WGS) entry which is preliminary data.</text>
</comment>
<reference evidence="1 2" key="1">
    <citation type="submission" date="2020-06" db="EMBL/GenBank/DDBJ databases">
        <title>Transcriptomic and genomic resources for Thalictrum thalictroides and T. hernandezii: Facilitating candidate gene discovery in an emerging model plant lineage.</title>
        <authorList>
            <person name="Arias T."/>
            <person name="Riano-Pachon D.M."/>
            <person name="Di Stilio V.S."/>
        </authorList>
    </citation>
    <scope>NUCLEOTIDE SEQUENCE [LARGE SCALE GENOMIC DNA]</scope>
    <source>
        <strain evidence="2">cv. WT478/WT964</strain>
        <tissue evidence="1">Leaves</tissue>
    </source>
</reference>
<sequence>MRAIKQYTSRVHVVDICQALKASIGTSFPGRIYNIVDDDPASRAEVFAFAGEDEAFHLDREKMVGEDEAFHLYVRICRSAKDSAGRETCLKCSFKR</sequence>
<organism evidence="1 2">
    <name type="scientific">Thalictrum thalictroides</name>
    <name type="common">Rue-anemone</name>
    <name type="synonym">Anemone thalictroides</name>
    <dbReference type="NCBI Taxonomy" id="46969"/>
    <lineage>
        <taxon>Eukaryota</taxon>
        <taxon>Viridiplantae</taxon>
        <taxon>Streptophyta</taxon>
        <taxon>Embryophyta</taxon>
        <taxon>Tracheophyta</taxon>
        <taxon>Spermatophyta</taxon>
        <taxon>Magnoliopsida</taxon>
        <taxon>Ranunculales</taxon>
        <taxon>Ranunculaceae</taxon>
        <taxon>Thalictroideae</taxon>
        <taxon>Thalictrum</taxon>
    </lineage>
</organism>
<dbReference type="EMBL" id="JABWDY010006494">
    <property type="protein sequence ID" value="KAF5203641.1"/>
    <property type="molecule type" value="Genomic_DNA"/>
</dbReference>
<evidence type="ECO:0000313" key="2">
    <source>
        <dbReference type="Proteomes" id="UP000554482"/>
    </source>
</evidence>
<accession>A0A7J6X1Q2</accession>
<dbReference type="Gene3D" id="3.40.50.720">
    <property type="entry name" value="NAD(P)-binding Rossmann-like Domain"/>
    <property type="match status" value="1"/>
</dbReference>
<dbReference type="Proteomes" id="UP000554482">
    <property type="component" value="Unassembled WGS sequence"/>
</dbReference>
<evidence type="ECO:0000313" key="1">
    <source>
        <dbReference type="EMBL" id="KAF5203641.1"/>
    </source>
</evidence>
<protein>
    <submittedName>
        <fullName evidence="1">Uncharacterized protein</fullName>
    </submittedName>
</protein>
<dbReference type="OrthoDB" id="5824at2759"/>
<gene>
    <name evidence="1" type="ORF">FRX31_006772</name>
</gene>
<name>A0A7J6X1Q2_THATH</name>
<keyword evidence="2" id="KW-1185">Reference proteome</keyword>